<dbReference type="PANTHER" id="PTHR21041">
    <property type="entry name" value="DENDRITIC CELL-SPECIFIC TRANSMEMBRANE PROTEIN"/>
    <property type="match status" value="1"/>
</dbReference>
<gene>
    <name evidence="2" type="ORF">AB205_0142690</name>
</gene>
<keyword evidence="1" id="KW-0812">Transmembrane</keyword>
<name>A0A2G9RFT7_AQUCT</name>
<dbReference type="GO" id="GO:0005789">
    <property type="term" value="C:endoplasmic reticulum membrane"/>
    <property type="evidence" value="ECO:0007669"/>
    <property type="project" value="TreeGrafter"/>
</dbReference>
<proteinExistence type="predicted"/>
<dbReference type="EMBL" id="KV938651">
    <property type="protein sequence ID" value="PIO26782.1"/>
    <property type="molecule type" value="Genomic_DNA"/>
</dbReference>
<feature type="transmembrane region" description="Helical" evidence="1">
    <location>
        <begin position="114"/>
        <end position="143"/>
    </location>
</feature>
<sequence length="213" mass="24277">MREGRNVLITIGTSIVVFNNVRNILGNLKIVADSIICNLEAKRISLKVVPFDFYSNLLSTLYVYAKQQFFNPFADVISLSDDFQCKIRISDHKLNAMLNETKAQMQTVSSSVSLVFGIMTFAGRIVFLIGGISIILVGTWIFFKKFLILNKANNSYITKAFVQYDEEQQNTFRVLPLRRKEQNKFYALLADSYCKETPNKFGHGCSSNNHDLF</sequence>
<reference evidence="3" key="1">
    <citation type="journal article" date="2017" name="Nat. Commun.">
        <title>The North American bullfrog draft genome provides insight into hormonal regulation of long noncoding RNA.</title>
        <authorList>
            <person name="Hammond S.A."/>
            <person name="Warren R.L."/>
            <person name="Vandervalk B.P."/>
            <person name="Kucuk E."/>
            <person name="Khan H."/>
            <person name="Gibb E.A."/>
            <person name="Pandoh P."/>
            <person name="Kirk H."/>
            <person name="Zhao Y."/>
            <person name="Jones M."/>
            <person name="Mungall A.J."/>
            <person name="Coope R."/>
            <person name="Pleasance S."/>
            <person name="Moore R.A."/>
            <person name="Holt R.A."/>
            <person name="Round J.M."/>
            <person name="Ohora S."/>
            <person name="Walle B.V."/>
            <person name="Veldhoen N."/>
            <person name="Helbing C.C."/>
            <person name="Birol I."/>
        </authorList>
    </citation>
    <scope>NUCLEOTIDE SEQUENCE [LARGE SCALE GENOMIC DNA]</scope>
</reference>
<dbReference type="InterPro" id="IPR051856">
    <property type="entry name" value="CSR-E3_Ligase_Protein"/>
</dbReference>
<dbReference type="GO" id="GO:0009986">
    <property type="term" value="C:cell surface"/>
    <property type="evidence" value="ECO:0007669"/>
    <property type="project" value="TreeGrafter"/>
</dbReference>
<dbReference type="PANTHER" id="PTHR21041:SF2">
    <property type="entry name" value="DENDRITIC CELL-SPECIFIC TRANSMEMBRANE PROTEIN"/>
    <property type="match status" value="1"/>
</dbReference>
<evidence type="ECO:0000256" key="1">
    <source>
        <dbReference type="SAM" id="Phobius"/>
    </source>
</evidence>
<dbReference type="OrthoDB" id="9949280at2759"/>
<dbReference type="AlphaFoldDB" id="A0A2G9RFT7"/>
<accession>A0A2G9RFT7</accession>
<evidence type="ECO:0000313" key="2">
    <source>
        <dbReference type="EMBL" id="PIO26782.1"/>
    </source>
</evidence>
<keyword evidence="1" id="KW-0472">Membrane</keyword>
<organism evidence="2 3">
    <name type="scientific">Aquarana catesbeiana</name>
    <name type="common">American bullfrog</name>
    <name type="synonym">Rana catesbeiana</name>
    <dbReference type="NCBI Taxonomy" id="8400"/>
    <lineage>
        <taxon>Eukaryota</taxon>
        <taxon>Metazoa</taxon>
        <taxon>Chordata</taxon>
        <taxon>Craniata</taxon>
        <taxon>Vertebrata</taxon>
        <taxon>Euteleostomi</taxon>
        <taxon>Amphibia</taxon>
        <taxon>Batrachia</taxon>
        <taxon>Anura</taxon>
        <taxon>Neobatrachia</taxon>
        <taxon>Ranoidea</taxon>
        <taxon>Ranidae</taxon>
        <taxon>Aquarana</taxon>
    </lineage>
</organism>
<evidence type="ECO:0000313" key="3">
    <source>
        <dbReference type="Proteomes" id="UP000228934"/>
    </source>
</evidence>
<evidence type="ECO:0008006" key="4">
    <source>
        <dbReference type="Google" id="ProtNLM"/>
    </source>
</evidence>
<keyword evidence="1" id="KW-1133">Transmembrane helix</keyword>
<keyword evidence="3" id="KW-1185">Reference proteome</keyword>
<dbReference type="Proteomes" id="UP000228934">
    <property type="component" value="Unassembled WGS sequence"/>
</dbReference>
<protein>
    <recommendedName>
        <fullName evidence="4">Dendritic cell-specific transmembrane protein-like domain-containing protein</fullName>
    </recommendedName>
</protein>